<keyword evidence="11" id="KW-0007">Acetylation</keyword>
<evidence type="ECO:0000256" key="16">
    <source>
        <dbReference type="ARBA" id="ARBA00023242"/>
    </source>
</evidence>
<evidence type="ECO:0000256" key="12">
    <source>
        <dbReference type="ARBA" id="ARBA00023002"/>
    </source>
</evidence>
<dbReference type="InterPro" id="IPR034732">
    <property type="entry name" value="EPHD"/>
</dbReference>
<dbReference type="OrthoDB" id="9547406at2759"/>
<dbReference type="Gene3D" id="2.30.30.140">
    <property type="match status" value="1"/>
</dbReference>
<dbReference type="SUPFAM" id="SSF57903">
    <property type="entry name" value="FYVE/PHD zinc finger"/>
    <property type="match status" value="1"/>
</dbReference>
<comment type="similarity">
    <text evidence="3">Belongs to the JHDM3 histone demethylase family.</text>
</comment>
<evidence type="ECO:0000259" key="26">
    <source>
        <dbReference type="PROSITE" id="PS51805"/>
    </source>
</evidence>
<dbReference type="PROSITE" id="PS51805">
    <property type="entry name" value="EPHD"/>
    <property type="match status" value="1"/>
</dbReference>
<dbReference type="SMART" id="SM00545">
    <property type="entry name" value="JmjN"/>
    <property type="match status" value="1"/>
</dbReference>
<keyword evidence="16" id="KW-0539">Nucleus</keyword>
<comment type="subcellular location">
    <subcellularLocation>
        <location evidence="2">Nucleus</location>
    </subcellularLocation>
</comment>
<dbReference type="InterPro" id="IPR040477">
    <property type="entry name" value="KDM4-like_Tudor"/>
</dbReference>
<keyword evidence="9" id="KW-0156">Chromatin regulator</keyword>
<dbReference type="Pfam" id="PF18104">
    <property type="entry name" value="Tudor_2"/>
    <property type="match status" value="2"/>
</dbReference>
<evidence type="ECO:0000256" key="9">
    <source>
        <dbReference type="ARBA" id="ARBA00022853"/>
    </source>
</evidence>
<dbReference type="SMART" id="SM00249">
    <property type="entry name" value="PHD"/>
    <property type="match status" value="2"/>
</dbReference>
<dbReference type="PANTHER" id="PTHR10694:SF104">
    <property type="entry name" value="LYSINE-SPECIFIC DEMETHYLASE 4C"/>
    <property type="match status" value="1"/>
</dbReference>
<evidence type="ECO:0000259" key="24">
    <source>
        <dbReference type="PROSITE" id="PS51183"/>
    </source>
</evidence>
<dbReference type="FunFam" id="2.60.120.650:FF:000003">
    <property type="entry name" value="Lysine-specific demethylase 4D"/>
    <property type="match status" value="1"/>
</dbReference>
<dbReference type="Pfam" id="PF02375">
    <property type="entry name" value="JmjN"/>
    <property type="match status" value="1"/>
</dbReference>
<evidence type="ECO:0000256" key="5">
    <source>
        <dbReference type="ARBA" id="ARBA00022723"/>
    </source>
</evidence>
<dbReference type="InterPro" id="IPR003347">
    <property type="entry name" value="JmjC_dom"/>
</dbReference>
<feature type="compositionally biased region" description="Basic and acidic residues" evidence="23">
    <location>
        <begin position="752"/>
        <end position="778"/>
    </location>
</feature>
<dbReference type="InterPro" id="IPR019787">
    <property type="entry name" value="Znf_PHD-finger"/>
</dbReference>
<protein>
    <recommendedName>
        <fullName evidence="19">Lysine-specific demethylase 4B</fullName>
        <ecNumber evidence="4">1.14.11.66</ecNumber>
    </recommendedName>
    <alternativeName>
        <fullName evidence="20">JmjC domain-containing histone demethylation protein 3B</fullName>
    </alternativeName>
    <alternativeName>
        <fullName evidence="21">Jumonji domain-containing protein 2B</fullName>
    </alternativeName>
    <alternativeName>
        <fullName evidence="22">[histone H3]-trimethyl-L-lysine(9) demethylase 4B</fullName>
    </alternativeName>
</protein>
<keyword evidence="14" id="KW-0805">Transcription regulation</keyword>
<dbReference type="RefSeq" id="XP_008315269.1">
    <property type="nucleotide sequence ID" value="XM_008317047.3"/>
</dbReference>
<feature type="compositionally biased region" description="Polar residues" evidence="23">
    <location>
        <begin position="356"/>
        <end position="374"/>
    </location>
</feature>
<dbReference type="Gene3D" id="3.10.330.70">
    <property type="match status" value="1"/>
</dbReference>
<evidence type="ECO:0000256" key="14">
    <source>
        <dbReference type="ARBA" id="ARBA00023015"/>
    </source>
</evidence>
<evidence type="ECO:0000256" key="3">
    <source>
        <dbReference type="ARBA" id="ARBA00009711"/>
    </source>
</evidence>
<keyword evidence="8" id="KW-0862">Zinc</keyword>
<evidence type="ECO:0000259" key="25">
    <source>
        <dbReference type="PROSITE" id="PS51184"/>
    </source>
</evidence>
<dbReference type="Proteomes" id="UP000265120">
    <property type="component" value="Chromosome 9"/>
</dbReference>
<feature type="region of interest" description="Disordered" evidence="23">
    <location>
        <begin position="750"/>
        <end position="783"/>
    </location>
</feature>
<dbReference type="InParanoid" id="A0A3P8VC30"/>
<dbReference type="GeneID" id="103383764"/>
<dbReference type="SUPFAM" id="SSF63748">
    <property type="entry name" value="Tudor/PWWP/MBT"/>
    <property type="match status" value="2"/>
</dbReference>
<dbReference type="GO" id="GO:0010468">
    <property type="term" value="P:regulation of gene expression"/>
    <property type="evidence" value="ECO:0007669"/>
    <property type="project" value="TreeGrafter"/>
</dbReference>
<dbReference type="SMART" id="SM00558">
    <property type="entry name" value="JmjC"/>
    <property type="match status" value="1"/>
</dbReference>
<dbReference type="InterPro" id="IPR011011">
    <property type="entry name" value="Znf_FYVE_PHD"/>
</dbReference>
<dbReference type="Gene3D" id="2.60.120.650">
    <property type="entry name" value="Cupin"/>
    <property type="match status" value="1"/>
</dbReference>
<dbReference type="OMA" id="ANQRLCQ"/>
<dbReference type="PANTHER" id="PTHR10694">
    <property type="entry name" value="LYSINE-SPECIFIC DEMETHYLASE"/>
    <property type="match status" value="1"/>
</dbReference>
<evidence type="ECO:0000256" key="17">
    <source>
        <dbReference type="ARBA" id="ARBA00049349"/>
    </source>
</evidence>
<sequence length="1632" mass="181440">MAGAEVYTPANPTCKIMTFRPTMEEFKDFNQYLVYMESQGAHRAGLAKVIPPKGWKPRRTYDDIDDLMIDAPIQQMMAGQSGLFTQYNIQKKPLSVQEFRRLANSDMYCTPRYLNYEDLERKYWKNLTFVSPIYGADVSGSLYDEDVEEWNIGHLNSILDVIEEDCGVSIQGVNTPYLYFGMWKTTFAWHTEDMDLYSINYLHFGEPKSWYAIPPEHGKRLERLATGFFPNSFKGCEAFLRHKMTLISPFVLKKYGIPFDKITQEAGEFMITFPYGYHAGFNHGFNCAESTNFATVRWIDYGKVATQCTCSKDMVKISMEPFVKRFQPDRYSNWMGGKDLIPIDHTLATPRTTPELQSWLQRRQKTKPTNNGNHSRMRSKRLRTTEEPVGLDAGSNQSCSSSRRKGLSGSPAPKMRRSAAARHSREGDKGKKKESESNNDENPLAVQISVPCTQVCVVKVNRVESNTLGIPNKESFDKSRCPSSPFISAASSVNTDLKSETASHFEPQHISGSGVSSMTPEGLRHFPETAELHPRIKDSQSCVTGLQDPLTSQDSSISVPSSPGTSTHTKCTSSETEMKQCLPDVDFQTSSSLSRDDSLSQKPNANSCMDTCTEIYTNNTAVADNVAETVDPIHISPHSTKEALYDIKSKPAEGDSCTSCGSISSPGHSCHSEKSSEEPPLLQRNAVEMPLLTLELADKIGICPLPPVLTQEMPALTPADDGLIDAPKTLTSSYQVAPLLHPERTIGSLSSHDVRQGEKETEVISKEASAGKHDDSWHLDSQNNCEAAGAPRLEGDVAHLTANATDKKTSCGVQILIKSQTTAEKNNSKLRDLTSACNDATSGQLLESSSPHSVVSSRDDFDDPSKKKSTSCVSTPHSFVGSTSNNNFSGSPPSLSVQSDRAPALEVNHLVTYSASHCSFQNPYVEPKPFSSSIWKNLSSQSPAVLIQSLNSDLPSDFTHDPLPYTMWTEPQCKEVTNLEDCDQKSANQEEESGPLIWAQLEPTSLVSVGATEPLGIGELQKGNMEGTEALALYRELGRQKQAGGSRYSDANVLGFGRRRVEQDVVSDTDEEEPNPEEEHQQNRVRGESCSDSSDEDEYEEEENDTVRYGCDKSNLEPGEVCAYPPLAMKRIAKSWRHPLRKPTARAVPTAVKQQSTSDDEPPEASLAEEEDEQEMEAWAKPIIYLWQSKKSCFTAEREYNGHAATMAPYCAVCTLFMPYYQPEDKAEDKNYTTTSDTSITPAPADCPVFHSGGLRRTKPLIPEICFSFREQNCPPTPTNPLLQEDGTSPLLSCQGCCLQVHASCYGVSADDVNEQWSCDRCTEGSFTAECCLCNLRGGALKKTQNDKWAHIICAIALPEARFSDEAKRSPIDTSRIPMQRFKLKCIYCRKRCAGKRQAGACIQCSCGRCPTSFHVTCAHAAGVVMEPDDWPYVVSITCHRHQSRSSSAKQRACQSSIALGQTVISKHKNLRYYSSKVTQISSQVFYEVMFDDGSFSNDTYPEDIVSRDCVNLGPPEVGEAVQVKWPDGLFYDAKYLGSNVSYMYQVEFEDGSQVLAKREDVYTLDEDLPKKVKRRLSTASSMRFQDAFFTTQGERKRQRTPNSRFQRDFVALPGLRATCKSTWEHRSHKGK</sequence>
<feature type="compositionally biased region" description="Acidic residues" evidence="23">
    <location>
        <begin position="1093"/>
        <end position="1104"/>
    </location>
</feature>
<evidence type="ECO:0000256" key="21">
    <source>
        <dbReference type="ARBA" id="ARBA00080011"/>
    </source>
</evidence>
<dbReference type="GO" id="GO:0140684">
    <property type="term" value="F:histone H3K9me2/H3K9me3 demethylase activity"/>
    <property type="evidence" value="ECO:0007669"/>
    <property type="project" value="UniProtKB-EC"/>
</dbReference>
<evidence type="ECO:0000256" key="13">
    <source>
        <dbReference type="ARBA" id="ARBA00023004"/>
    </source>
</evidence>
<dbReference type="KEGG" id="csem:103383764"/>
<feature type="region of interest" description="Disordered" evidence="23">
    <location>
        <begin position="356"/>
        <end position="445"/>
    </location>
</feature>
<keyword evidence="12" id="KW-0560">Oxidoreductase</keyword>
<dbReference type="Ensembl" id="ENSCSET00000010124.1">
    <property type="protein sequence ID" value="ENSCSEP00000010005.1"/>
    <property type="gene ID" value="ENSCSEG00000006423.1"/>
</dbReference>
<evidence type="ECO:0000256" key="23">
    <source>
        <dbReference type="SAM" id="MobiDB-lite"/>
    </source>
</evidence>
<dbReference type="Pfam" id="PF13832">
    <property type="entry name" value="zf-HC5HC2H_2"/>
    <property type="match status" value="1"/>
</dbReference>
<evidence type="ECO:0000256" key="4">
    <source>
        <dbReference type="ARBA" id="ARBA00012900"/>
    </source>
</evidence>
<dbReference type="SUPFAM" id="SSF51197">
    <property type="entry name" value="Clavaminate synthase-like"/>
    <property type="match status" value="1"/>
</dbReference>
<dbReference type="GeneTree" id="ENSGT00940000166168"/>
<feature type="compositionally biased region" description="Basic and acidic residues" evidence="23">
    <location>
        <begin position="423"/>
        <end position="436"/>
    </location>
</feature>
<dbReference type="Pfam" id="PF13831">
    <property type="entry name" value="PHD_2"/>
    <property type="match status" value="1"/>
</dbReference>
<dbReference type="FunFam" id="3.30.40.10:FF:000029">
    <property type="entry name" value="lysine-specific demethylase 4C isoform X1"/>
    <property type="match status" value="1"/>
</dbReference>
<evidence type="ECO:0000256" key="7">
    <source>
        <dbReference type="ARBA" id="ARBA00022771"/>
    </source>
</evidence>
<evidence type="ECO:0000313" key="28">
    <source>
        <dbReference type="Proteomes" id="UP000265120"/>
    </source>
</evidence>
<feature type="compositionally biased region" description="Polar residues" evidence="23">
    <location>
        <begin position="870"/>
        <end position="897"/>
    </location>
</feature>
<feature type="compositionally biased region" description="Basic and acidic residues" evidence="23">
    <location>
        <begin position="857"/>
        <end position="866"/>
    </location>
</feature>
<evidence type="ECO:0000256" key="19">
    <source>
        <dbReference type="ARBA" id="ARBA00069270"/>
    </source>
</evidence>
<reference evidence="27" key="2">
    <citation type="submission" date="2025-08" db="UniProtKB">
        <authorList>
            <consortium name="Ensembl"/>
        </authorList>
    </citation>
    <scope>IDENTIFICATION</scope>
</reference>
<evidence type="ECO:0000256" key="2">
    <source>
        <dbReference type="ARBA" id="ARBA00004123"/>
    </source>
</evidence>
<dbReference type="PROSITE" id="PS51183">
    <property type="entry name" value="JMJN"/>
    <property type="match status" value="1"/>
</dbReference>
<dbReference type="GO" id="GO:0051864">
    <property type="term" value="F:histone H3K36 demethylase activity"/>
    <property type="evidence" value="ECO:0007669"/>
    <property type="project" value="TreeGrafter"/>
</dbReference>
<keyword evidence="10" id="KW-0223">Dioxygenase</keyword>
<feature type="compositionally biased region" description="Acidic residues" evidence="23">
    <location>
        <begin position="1065"/>
        <end position="1076"/>
    </location>
</feature>
<feature type="compositionally biased region" description="Basic and acidic residues" evidence="23">
    <location>
        <begin position="1077"/>
        <end position="1089"/>
    </location>
</feature>
<keyword evidence="13" id="KW-0408">Iron</keyword>
<dbReference type="SMART" id="SM00333">
    <property type="entry name" value="TUDOR"/>
    <property type="match status" value="2"/>
</dbReference>
<dbReference type="FunFam" id="3.10.330.70:FF:000001">
    <property type="entry name" value="Putative lysine-specific demethylase 4a"/>
    <property type="match status" value="1"/>
</dbReference>
<keyword evidence="15" id="KW-0804">Transcription</keyword>
<evidence type="ECO:0000313" key="27">
    <source>
        <dbReference type="Ensembl" id="ENSCSEP00000010005.1"/>
    </source>
</evidence>
<dbReference type="InterPro" id="IPR002999">
    <property type="entry name" value="Tudor"/>
</dbReference>
<feature type="domain" description="JmjN" evidence="24">
    <location>
        <begin position="16"/>
        <end position="58"/>
    </location>
</feature>
<keyword evidence="5" id="KW-0479">Metal-binding</keyword>
<keyword evidence="7" id="KW-0863">Zinc-finger</keyword>
<comment type="cofactor">
    <cofactor evidence="1">
        <name>Fe(2+)</name>
        <dbReference type="ChEBI" id="CHEBI:29033"/>
    </cofactor>
</comment>
<organism evidence="27 28">
    <name type="scientific">Cynoglossus semilaevis</name>
    <name type="common">Tongue sole</name>
    <dbReference type="NCBI Taxonomy" id="244447"/>
    <lineage>
        <taxon>Eukaryota</taxon>
        <taxon>Metazoa</taxon>
        <taxon>Chordata</taxon>
        <taxon>Craniata</taxon>
        <taxon>Vertebrata</taxon>
        <taxon>Euteleostomi</taxon>
        <taxon>Actinopterygii</taxon>
        <taxon>Neopterygii</taxon>
        <taxon>Teleostei</taxon>
        <taxon>Neoteleostei</taxon>
        <taxon>Acanthomorphata</taxon>
        <taxon>Carangaria</taxon>
        <taxon>Pleuronectiformes</taxon>
        <taxon>Pleuronectoidei</taxon>
        <taxon>Cynoglossidae</taxon>
        <taxon>Cynoglossinae</taxon>
        <taxon>Cynoglossus</taxon>
    </lineage>
</organism>
<dbReference type="InterPro" id="IPR003349">
    <property type="entry name" value="JmjN"/>
</dbReference>
<evidence type="ECO:0000256" key="20">
    <source>
        <dbReference type="ARBA" id="ARBA00076122"/>
    </source>
</evidence>
<feature type="domain" description="PHD-type" evidence="26">
    <location>
        <begin position="1328"/>
        <end position="1443"/>
    </location>
</feature>
<dbReference type="PROSITE" id="PS51184">
    <property type="entry name" value="JMJC"/>
    <property type="match status" value="1"/>
</dbReference>
<feature type="region of interest" description="Disordered" evidence="23">
    <location>
        <begin position="533"/>
        <end position="576"/>
    </location>
</feature>
<evidence type="ECO:0000256" key="8">
    <source>
        <dbReference type="ARBA" id="ARBA00022833"/>
    </source>
</evidence>
<feature type="region of interest" description="Disordered" evidence="23">
    <location>
        <begin position="1059"/>
        <end position="1112"/>
    </location>
</feature>
<dbReference type="Pfam" id="PF02373">
    <property type="entry name" value="JmjC"/>
    <property type="match status" value="1"/>
</dbReference>
<dbReference type="GO" id="GO:0000785">
    <property type="term" value="C:chromatin"/>
    <property type="evidence" value="ECO:0007669"/>
    <property type="project" value="TreeGrafter"/>
</dbReference>
<dbReference type="CTD" id="23081"/>
<evidence type="ECO:0000256" key="6">
    <source>
        <dbReference type="ARBA" id="ARBA00022737"/>
    </source>
</evidence>
<comment type="function">
    <text evidence="18">Histone demethylase that specifically demethylates 'Lys-9' of histone H3, thereby playing a role in histone code. Does not demethylate histone H3 'Lys-4', H3 'Lys-27', H3 'Lys-36' nor H4 'Lys-20'. Only able to demethylate trimethylated H3 'Lys-9', with a weaker activity than KDM4A, KDM4C and KDM4D. Demethylation of Lys residue generates formaldehyde and succinate. Plays a critical role in the development of the central nervous system (CNS).</text>
</comment>
<evidence type="ECO:0000256" key="18">
    <source>
        <dbReference type="ARBA" id="ARBA00054423"/>
    </source>
</evidence>
<proteinExistence type="inferred from homology"/>
<dbReference type="STRING" id="244447.ENSCSEP00000010005"/>
<accession>A0A3P8VC30</accession>
<dbReference type="Gene3D" id="3.30.40.10">
    <property type="entry name" value="Zinc/RING finger domain, C3HC4 (zinc finger)"/>
    <property type="match status" value="2"/>
</dbReference>
<evidence type="ECO:0000256" key="22">
    <source>
        <dbReference type="ARBA" id="ARBA00082446"/>
    </source>
</evidence>
<reference evidence="27" key="3">
    <citation type="submission" date="2025-09" db="UniProtKB">
        <authorList>
            <consortium name="Ensembl"/>
        </authorList>
    </citation>
    <scope>IDENTIFICATION</scope>
</reference>
<evidence type="ECO:0000256" key="15">
    <source>
        <dbReference type="ARBA" id="ARBA00023163"/>
    </source>
</evidence>
<keyword evidence="6" id="KW-0677">Repeat</keyword>
<feature type="domain" description="JmjC" evidence="25">
    <location>
        <begin position="144"/>
        <end position="310"/>
    </location>
</feature>
<dbReference type="InterPro" id="IPR013083">
    <property type="entry name" value="Znf_RING/FYVE/PHD"/>
</dbReference>
<dbReference type="EC" id="1.14.11.66" evidence="4"/>
<evidence type="ECO:0000256" key="1">
    <source>
        <dbReference type="ARBA" id="ARBA00001954"/>
    </source>
</evidence>
<feature type="compositionally biased region" description="Low complexity" evidence="23">
    <location>
        <begin position="551"/>
        <end position="567"/>
    </location>
</feature>
<dbReference type="GO" id="GO:0008270">
    <property type="term" value="F:zinc ion binding"/>
    <property type="evidence" value="ECO:0007669"/>
    <property type="project" value="UniProtKB-KW"/>
</dbReference>
<feature type="region of interest" description="Disordered" evidence="23">
    <location>
        <begin position="842"/>
        <end position="897"/>
    </location>
</feature>
<feature type="region of interest" description="Disordered" evidence="23">
    <location>
        <begin position="1138"/>
        <end position="1174"/>
    </location>
</feature>
<feature type="compositionally biased region" description="Acidic residues" evidence="23">
    <location>
        <begin position="1158"/>
        <end position="1174"/>
    </location>
</feature>
<dbReference type="GO" id="GO:0005634">
    <property type="term" value="C:nucleus"/>
    <property type="evidence" value="ECO:0007669"/>
    <property type="project" value="UniProtKB-SubCell"/>
</dbReference>
<name>A0A3P8VC30_CYNSE</name>
<evidence type="ECO:0000256" key="10">
    <source>
        <dbReference type="ARBA" id="ARBA00022964"/>
    </source>
</evidence>
<dbReference type="InterPro" id="IPR001965">
    <property type="entry name" value="Znf_PHD"/>
</dbReference>
<reference evidence="27 28" key="1">
    <citation type="journal article" date="2014" name="Nat. Genet.">
        <title>Whole-genome sequence of a flatfish provides insights into ZW sex chromosome evolution and adaptation to a benthic lifestyle.</title>
        <authorList>
            <person name="Chen S."/>
            <person name="Zhang G."/>
            <person name="Shao C."/>
            <person name="Huang Q."/>
            <person name="Liu G."/>
            <person name="Zhang P."/>
            <person name="Song W."/>
            <person name="An N."/>
            <person name="Chalopin D."/>
            <person name="Volff J.N."/>
            <person name="Hong Y."/>
            <person name="Li Q."/>
            <person name="Sha Z."/>
            <person name="Zhou H."/>
            <person name="Xie M."/>
            <person name="Yu Q."/>
            <person name="Liu Y."/>
            <person name="Xiang H."/>
            <person name="Wang N."/>
            <person name="Wu K."/>
            <person name="Yang C."/>
            <person name="Zhou Q."/>
            <person name="Liao X."/>
            <person name="Yang L."/>
            <person name="Hu Q."/>
            <person name="Zhang J."/>
            <person name="Meng L."/>
            <person name="Jin L."/>
            <person name="Tian Y."/>
            <person name="Lian J."/>
            <person name="Yang J."/>
            <person name="Miao G."/>
            <person name="Liu S."/>
            <person name="Liang Z."/>
            <person name="Yan F."/>
            <person name="Li Y."/>
            <person name="Sun B."/>
            <person name="Zhang H."/>
            <person name="Zhang J."/>
            <person name="Zhu Y."/>
            <person name="Du M."/>
            <person name="Zhao Y."/>
            <person name="Schartl M."/>
            <person name="Tang Q."/>
            <person name="Wang J."/>
        </authorList>
    </citation>
    <scope>NUCLEOTIDE SEQUENCE</scope>
</reference>
<evidence type="ECO:0000256" key="11">
    <source>
        <dbReference type="ARBA" id="ARBA00022990"/>
    </source>
</evidence>
<keyword evidence="28" id="KW-1185">Reference proteome</keyword>
<comment type="catalytic activity">
    <reaction evidence="17">
        <text>N(6),N(6),N(6)-trimethyl-L-lysyl(9)-[histone H3] + 2 2-oxoglutarate + 2 O2 = N(6)-methyl-L-lysyl(9)-[histone H3] + 2 formaldehyde + 2 succinate + 2 CO2</text>
        <dbReference type="Rhea" id="RHEA:60200"/>
        <dbReference type="Rhea" id="RHEA-COMP:15538"/>
        <dbReference type="Rhea" id="RHEA-COMP:15542"/>
        <dbReference type="ChEBI" id="CHEBI:15379"/>
        <dbReference type="ChEBI" id="CHEBI:16526"/>
        <dbReference type="ChEBI" id="CHEBI:16810"/>
        <dbReference type="ChEBI" id="CHEBI:16842"/>
        <dbReference type="ChEBI" id="CHEBI:30031"/>
        <dbReference type="ChEBI" id="CHEBI:61929"/>
        <dbReference type="ChEBI" id="CHEBI:61961"/>
        <dbReference type="EC" id="1.14.11.66"/>
    </reaction>
</comment>